<sequence length="447" mass="50451">MRILGVIIDDGLNGLAHISHVGEKMSEILNGLTIAKSRRGLSGRVLKVLYKRAIERILVYAAPAWWTGSVSQITKITSVQRKVLLAVTGAFRTTSTIALQVASGIEPIDLICERERVMYLVKHRAPFITFLGVGLDILNIDLYVESWKHPSSIPPVQWDKNSNNPTPAIYTDGSKLDGHVRAAFCVFGNDVSGEFQYHLQDHCSVFQAELLAIQQALHWKKANLPSDTCHVYTDSMSSLKALQKLKAENNLVESVRDQLDPTVQLHWVKAHVGFAGNEAADKAADSACAKDRVDIHLGAPFNSFRTMIRQKILEAWQNKWDDVNEKIGRFTHRIFTKVETNRCIVDRYVIQAVINHGLCPFYLKKFNLQDCNCQCGEDSQDGTPHFILWCPQVQHLRKFLAWIMSIPGLMPGMDIIQAISDSRGIQEIRTILSFVFQRQMDLFEDNI</sequence>
<gene>
    <name evidence="2" type="ORF">AVEN_13012_1</name>
</gene>
<dbReference type="Proteomes" id="UP000499080">
    <property type="component" value="Unassembled WGS sequence"/>
</dbReference>
<accession>A0A4Y2HM23</accession>
<organism evidence="2 3">
    <name type="scientific">Araneus ventricosus</name>
    <name type="common">Orbweaver spider</name>
    <name type="synonym">Epeira ventricosa</name>
    <dbReference type="NCBI Taxonomy" id="182803"/>
    <lineage>
        <taxon>Eukaryota</taxon>
        <taxon>Metazoa</taxon>
        <taxon>Ecdysozoa</taxon>
        <taxon>Arthropoda</taxon>
        <taxon>Chelicerata</taxon>
        <taxon>Arachnida</taxon>
        <taxon>Araneae</taxon>
        <taxon>Araneomorphae</taxon>
        <taxon>Entelegynae</taxon>
        <taxon>Araneoidea</taxon>
        <taxon>Araneidae</taxon>
        <taxon>Araneus</taxon>
    </lineage>
</organism>
<dbReference type="CDD" id="cd09276">
    <property type="entry name" value="Rnase_HI_RT_non_LTR"/>
    <property type="match status" value="1"/>
</dbReference>
<dbReference type="SUPFAM" id="SSF53098">
    <property type="entry name" value="Ribonuclease H-like"/>
    <property type="match status" value="1"/>
</dbReference>
<evidence type="ECO:0000313" key="3">
    <source>
        <dbReference type="Proteomes" id="UP000499080"/>
    </source>
</evidence>
<dbReference type="PROSITE" id="PS50879">
    <property type="entry name" value="RNASE_H_1"/>
    <property type="match status" value="1"/>
</dbReference>
<evidence type="ECO:0000313" key="2">
    <source>
        <dbReference type="EMBL" id="GBM66416.1"/>
    </source>
</evidence>
<dbReference type="InterPro" id="IPR002156">
    <property type="entry name" value="RNaseH_domain"/>
</dbReference>
<name>A0A4Y2HM23_ARAVE</name>
<dbReference type="AlphaFoldDB" id="A0A4Y2HM23"/>
<feature type="domain" description="RNase H type-1" evidence="1">
    <location>
        <begin position="163"/>
        <end position="289"/>
    </location>
</feature>
<dbReference type="Gene3D" id="3.30.420.10">
    <property type="entry name" value="Ribonuclease H-like superfamily/Ribonuclease H"/>
    <property type="match status" value="1"/>
</dbReference>
<keyword evidence="3" id="KW-1185">Reference proteome</keyword>
<dbReference type="Pfam" id="PF00075">
    <property type="entry name" value="RNase_H"/>
    <property type="match status" value="1"/>
</dbReference>
<dbReference type="InterPro" id="IPR012337">
    <property type="entry name" value="RNaseH-like_sf"/>
</dbReference>
<comment type="caution">
    <text evidence="2">The sequence shown here is derived from an EMBL/GenBank/DDBJ whole genome shotgun (WGS) entry which is preliminary data.</text>
</comment>
<dbReference type="InterPro" id="IPR036397">
    <property type="entry name" value="RNaseH_sf"/>
</dbReference>
<dbReference type="GO" id="GO:0003676">
    <property type="term" value="F:nucleic acid binding"/>
    <property type="evidence" value="ECO:0007669"/>
    <property type="project" value="InterPro"/>
</dbReference>
<dbReference type="EMBL" id="BGPR01002024">
    <property type="protein sequence ID" value="GBM66416.1"/>
    <property type="molecule type" value="Genomic_DNA"/>
</dbReference>
<protein>
    <recommendedName>
        <fullName evidence="1">RNase H type-1 domain-containing protein</fullName>
    </recommendedName>
</protein>
<evidence type="ECO:0000259" key="1">
    <source>
        <dbReference type="PROSITE" id="PS50879"/>
    </source>
</evidence>
<reference evidence="2 3" key="1">
    <citation type="journal article" date="2019" name="Sci. Rep.">
        <title>Orb-weaving spider Araneus ventricosus genome elucidates the spidroin gene catalogue.</title>
        <authorList>
            <person name="Kono N."/>
            <person name="Nakamura H."/>
            <person name="Ohtoshi R."/>
            <person name="Moran D.A.P."/>
            <person name="Shinohara A."/>
            <person name="Yoshida Y."/>
            <person name="Fujiwara M."/>
            <person name="Mori M."/>
            <person name="Tomita M."/>
            <person name="Arakawa K."/>
        </authorList>
    </citation>
    <scope>NUCLEOTIDE SEQUENCE [LARGE SCALE GENOMIC DNA]</scope>
</reference>
<dbReference type="OrthoDB" id="6515318at2759"/>
<dbReference type="GO" id="GO:0004523">
    <property type="term" value="F:RNA-DNA hybrid ribonuclease activity"/>
    <property type="evidence" value="ECO:0007669"/>
    <property type="project" value="InterPro"/>
</dbReference>
<proteinExistence type="predicted"/>